<dbReference type="AlphaFoldDB" id="A0A137P4K6"/>
<gene>
    <name evidence="6" type="ORF">CONCODRAFT_71070</name>
</gene>
<dbReference type="InterPro" id="IPR038635">
    <property type="entry name" value="CCR4-NOT_su2/3/5_C_sf"/>
</dbReference>
<evidence type="ECO:0000256" key="3">
    <source>
        <dbReference type="ARBA" id="ARBA00023163"/>
    </source>
</evidence>
<evidence type="ECO:0000259" key="5">
    <source>
        <dbReference type="Pfam" id="PF04153"/>
    </source>
</evidence>
<organism evidence="6 7">
    <name type="scientific">Conidiobolus coronatus (strain ATCC 28846 / CBS 209.66 / NRRL 28638)</name>
    <name type="common">Delacroixia coronata</name>
    <dbReference type="NCBI Taxonomy" id="796925"/>
    <lineage>
        <taxon>Eukaryota</taxon>
        <taxon>Fungi</taxon>
        <taxon>Fungi incertae sedis</taxon>
        <taxon>Zoopagomycota</taxon>
        <taxon>Entomophthoromycotina</taxon>
        <taxon>Entomophthoromycetes</taxon>
        <taxon>Entomophthorales</taxon>
        <taxon>Ancylistaceae</taxon>
        <taxon>Conidiobolus</taxon>
    </lineage>
</organism>
<dbReference type="Proteomes" id="UP000070444">
    <property type="component" value="Unassembled WGS sequence"/>
</dbReference>
<dbReference type="OMA" id="SHIAGNH"/>
<dbReference type="EMBL" id="KQ964517">
    <property type="protein sequence ID" value="KXN69957.1"/>
    <property type="molecule type" value="Genomic_DNA"/>
</dbReference>
<evidence type="ECO:0000313" key="7">
    <source>
        <dbReference type="Proteomes" id="UP000070444"/>
    </source>
</evidence>
<evidence type="ECO:0000256" key="2">
    <source>
        <dbReference type="ARBA" id="ARBA00023015"/>
    </source>
</evidence>
<name>A0A137P4K6_CONC2</name>
<accession>A0A137P4K6</accession>
<dbReference type="GO" id="GO:0030015">
    <property type="term" value="C:CCR4-NOT core complex"/>
    <property type="evidence" value="ECO:0007669"/>
    <property type="project" value="InterPro"/>
</dbReference>
<feature type="compositionally biased region" description="Low complexity" evidence="4">
    <location>
        <begin position="357"/>
        <end position="370"/>
    </location>
</feature>
<dbReference type="OrthoDB" id="25391at2759"/>
<keyword evidence="7" id="KW-1185">Reference proteome</keyword>
<feature type="region of interest" description="Disordered" evidence="4">
    <location>
        <begin position="311"/>
        <end position="333"/>
    </location>
</feature>
<dbReference type="STRING" id="796925.A0A137P4K6"/>
<comment type="similarity">
    <text evidence="1">Belongs to the CNOT2/3/5 family.</text>
</comment>
<dbReference type="GO" id="GO:0000289">
    <property type="term" value="P:nuclear-transcribed mRNA poly(A) tail shortening"/>
    <property type="evidence" value="ECO:0007669"/>
    <property type="project" value="UniProtKB-ARBA"/>
</dbReference>
<feature type="region of interest" description="Disordered" evidence="4">
    <location>
        <begin position="357"/>
        <end position="392"/>
    </location>
</feature>
<keyword evidence="2" id="KW-0805">Transcription regulation</keyword>
<feature type="domain" description="NOT2/NOT3/NOT5 C-terminal" evidence="5">
    <location>
        <begin position="164"/>
        <end position="285"/>
    </location>
</feature>
<sequence>MASRSTNWAGASLFKNIGSSISSEGLDLSDFPSLGGSGVNNSHFQTESLRDNFSHLPSNNAQASTRSPIPISHELGSKSSENKNTTHSKSNGSVTSEAEQTSYASKASSGLRKQEDSQDQDFSYYGLDYLSSVVKKEDPIVNLLALGVDLKKLDLDTESRNLHQNFTSPWTENAPPPPNPPTDPPFTLPECYKMVNITSPAVKIPLFSDATLFYIFYNIPQDNLQELAAQHLLIRNWKYYIPFKLWFLPDAETDPIPRGNGFELTDCLIFDIKIWKTRTETFTVLPEYVLDRSNYHQPQYQYSGVQSNQFSNGTGIQAPAHTGGSGSSNYLSNQSLTPQEYQLQLQLLKQQQALHSTQFPPNLPQPQFQQGGLGGSQSMYMNSSINPSFSQSHIAGNHHLATDSSHISHTRSARDFQ</sequence>
<dbReference type="InterPro" id="IPR007282">
    <property type="entry name" value="NOT2/3/5_C"/>
</dbReference>
<protein>
    <recommendedName>
        <fullName evidence="5">NOT2/NOT3/NOT5 C-terminal domain-containing protein</fullName>
    </recommendedName>
</protein>
<evidence type="ECO:0000256" key="1">
    <source>
        <dbReference type="ARBA" id="ARBA00007682"/>
    </source>
</evidence>
<dbReference type="InterPro" id="IPR040168">
    <property type="entry name" value="Not2/3/5"/>
</dbReference>
<evidence type="ECO:0000256" key="4">
    <source>
        <dbReference type="SAM" id="MobiDB-lite"/>
    </source>
</evidence>
<dbReference type="Gene3D" id="2.30.30.1020">
    <property type="entry name" value="CCR4-NOT complex subunit 2/3/5, C-terminal domain"/>
    <property type="match status" value="1"/>
</dbReference>
<evidence type="ECO:0000313" key="6">
    <source>
        <dbReference type="EMBL" id="KXN69957.1"/>
    </source>
</evidence>
<feature type="compositionally biased region" description="Polar residues" evidence="4">
    <location>
        <begin position="77"/>
        <end position="108"/>
    </location>
</feature>
<feature type="region of interest" description="Disordered" evidence="4">
    <location>
        <begin position="51"/>
        <end position="117"/>
    </location>
</feature>
<keyword evidence="3" id="KW-0804">Transcription</keyword>
<feature type="compositionally biased region" description="Polar residues" evidence="4">
    <location>
        <begin position="55"/>
        <end position="67"/>
    </location>
</feature>
<feature type="compositionally biased region" description="Polar residues" evidence="4">
    <location>
        <begin position="379"/>
        <end position="392"/>
    </location>
</feature>
<dbReference type="GO" id="GO:0006355">
    <property type="term" value="P:regulation of DNA-templated transcription"/>
    <property type="evidence" value="ECO:0007669"/>
    <property type="project" value="InterPro"/>
</dbReference>
<reference evidence="6 7" key="1">
    <citation type="journal article" date="2015" name="Genome Biol. Evol.">
        <title>Phylogenomic analyses indicate that early fungi evolved digesting cell walls of algal ancestors of land plants.</title>
        <authorList>
            <person name="Chang Y."/>
            <person name="Wang S."/>
            <person name="Sekimoto S."/>
            <person name="Aerts A.L."/>
            <person name="Choi C."/>
            <person name="Clum A."/>
            <person name="LaButti K.M."/>
            <person name="Lindquist E.A."/>
            <person name="Yee Ngan C."/>
            <person name="Ohm R.A."/>
            <person name="Salamov A.A."/>
            <person name="Grigoriev I.V."/>
            <person name="Spatafora J.W."/>
            <person name="Berbee M.L."/>
        </authorList>
    </citation>
    <scope>NUCLEOTIDE SEQUENCE [LARGE SCALE GENOMIC DNA]</scope>
    <source>
        <strain evidence="6 7">NRRL 28638</strain>
    </source>
</reference>
<dbReference type="Pfam" id="PF04153">
    <property type="entry name" value="NOT2_3_5_C"/>
    <property type="match status" value="1"/>
</dbReference>
<dbReference type="PANTHER" id="PTHR23326">
    <property type="entry name" value="CCR4 NOT-RELATED"/>
    <property type="match status" value="1"/>
</dbReference>
<proteinExistence type="inferred from homology"/>